<reference evidence="1" key="1">
    <citation type="journal article" date="2014" name="Front. Microbiol.">
        <title>High frequency of phylogenetically diverse reductive dehalogenase-homologous genes in deep subseafloor sedimentary metagenomes.</title>
        <authorList>
            <person name="Kawai M."/>
            <person name="Futagami T."/>
            <person name="Toyoda A."/>
            <person name="Takaki Y."/>
            <person name="Nishi S."/>
            <person name="Hori S."/>
            <person name="Arai W."/>
            <person name="Tsubouchi T."/>
            <person name="Morono Y."/>
            <person name="Uchiyama I."/>
            <person name="Ito T."/>
            <person name="Fujiyama A."/>
            <person name="Inagaki F."/>
            <person name="Takami H."/>
        </authorList>
    </citation>
    <scope>NUCLEOTIDE SEQUENCE</scope>
    <source>
        <strain evidence="1">Expedition CK06-06</strain>
    </source>
</reference>
<evidence type="ECO:0000313" key="1">
    <source>
        <dbReference type="EMBL" id="GAH41833.1"/>
    </source>
</evidence>
<dbReference type="EMBL" id="BARU01015249">
    <property type="protein sequence ID" value="GAH41833.1"/>
    <property type="molecule type" value="Genomic_DNA"/>
</dbReference>
<feature type="non-terminal residue" evidence="1">
    <location>
        <position position="1"/>
    </location>
</feature>
<name>X1H935_9ZZZZ</name>
<feature type="non-terminal residue" evidence="1">
    <location>
        <position position="112"/>
    </location>
</feature>
<sequence>ALPAVIGNLNGVPYWARDQANRSAAQRAYARAEDALRTARDRYAKSVGTAAQRAAGHALGDALERRDQLKNFLAASRTSLNGVDGMARQVVSFDDGQPPLGAVSIGDLDSAD</sequence>
<dbReference type="AlphaFoldDB" id="X1H935"/>
<accession>X1H935</accession>
<proteinExistence type="predicted"/>
<protein>
    <submittedName>
        <fullName evidence="1">Uncharacterized protein</fullName>
    </submittedName>
</protein>
<organism evidence="1">
    <name type="scientific">marine sediment metagenome</name>
    <dbReference type="NCBI Taxonomy" id="412755"/>
    <lineage>
        <taxon>unclassified sequences</taxon>
        <taxon>metagenomes</taxon>
        <taxon>ecological metagenomes</taxon>
    </lineage>
</organism>
<comment type="caution">
    <text evidence="1">The sequence shown here is derived from an EMBL/GenBank/DDBJ whole genome shotgun (WGS) entry which is preliminary data.</text>
</comment>
<gene>
    <name evidence="1" type="ORF">S03H2_26354</name>
</gene>